<protein>
    <submittedName>
        <fullName evidence="1">Uncharacterized protein</fullName>
    </submittedName>
</protein>
<evidence type="ECO:0000313" key="1">
    <source>
        <dbReference type="EMBL" id="MFC5665403.1"/>
    </source>
</evidence>
<dbReference type="RefSeq" id="WP_380227094.1">
    <property type="nucleotide sequence ID" value="NZ_JBHSOF010000027.1"/>
</dbReference>
<organism evidence="1 2">
    <name type="scientific">Kitasatospora misakiensis</name>
    <dbReference type="NCBI Taxonomy" id="67330"/>
    <lineage>
        <taxon>Bacteria</taxon>
        <taxon>Bacillati</taxon>
        <taxon>Actinomycetota</taxon>
        <taxon>Actinomycetes</taxon>
        <taxon>Kitasatosporales</taxon>
        <taxon>Streptomycetaceae</taxon>
        <taxon>Kitasatospora</taxon>
    </lineage>
</organism>
<dbReference type="EMBL" id="JBHSOF010000027">
    <property type="protein sequence ID" value="MFC5665403.1"/>
    <property type="molecule type" value="Genomic_DNA"/>
</dbReference>
<proteinExistence type="predicted"/>
<sequence length="249" mass="26623">MGSGAEGLDVDARGRLHEAIVRTDAGQEVWAVLMGSGIDVEGLVDIPREELLDEEGRADVKRRLAEVEELFASGDGPVLIRDLTATPAWQDAVAHGMIAADAPVGEDVLLLVGANRYLDGPDAPGERVFFQVDHDKSGGATAAVLAFSGLLTWSGEGNRSYRVAGSLQANCGATGRSTVWLQYGGTGEKWKDSEEDGCSDSGRSWRDITVTGTLAPNQQLELRLGTWRFGSWKYSEVKTYDPAAPSTGR</sequence>
<evidence type="ECO:0000313" key="2">
    <source>
        <dbReference type="Proteomes" id="UP001595975"/>
    </source>
</evidence>
<comment type="caution">
    <text evidence="1">The sequence shown here is derived from an EMBL/GenBank/DDBJ whole genome shotgun (WGS) entry which is preliminary data.</text>
</comment>
<reference evidence="2" key="1">
    <citation type="journal article" date="2019" name="Int. J. Syst. Evol. Microbiol.">
        <title>The Global Catalogue of Microorganisms (GCM) 10K type strain sequencing project: providing services to taxonomists for standard genome sequencing and annotation.</title>
        <authorList>
            <consortium name="The Broad Institute Genomics Platform"/>
            <consortium name="The Broad Institute Genome Sequencing Center for Infectious Disease"/>
            <person name="Wu L."/>
            <person name="Ma J."/>
        </authorList>
    </citation>
    <scope>NUCLEOTIDE SEQUENCE [LARGE SCALE GENOMIC DNA]</scope>
    <source>
        <strain evidence="2">CGMCC 4.1437</strain>
    </source>
</reference>
<accession>A0ABW0X6N2</accession>
<name>A0ABW0X6N2_9ACTN</name>
<gene>
    <name evidence="1" type="ORF">ACFP3U_20775</name>
</gene>
<keyword evidence="2" id="KW-1185">Reference proteome</keyword>
<dbReference type="Proteomes" id="UP001595975">
    <property type="component" value="Unassembled WGS sequence"/>
</dbReference>